<evidence type="ECO:0000313" key="8">
    <source>
        <dbReference type="Proteomes" id="UP000295537"/>
    </source>
</evidence>
<feature type="domain" description="Thiolase N-terminal" evidence="5">
    <location>
        <begin position="24"/>
        <end position="295"/>
    </location>
</feature>
<evidence type="ECO:0000256" key="1">
    <source>
        <dbReference type="ARBA" id="ARBA00010982"/>
    </source>
</evidence>
<dbReference type="Pfam" id="PF00108">
    <property type="entry name" value="Thiolase_N"/>
    <property type="match status" value="1"/>
</dbReference>
<accession>A0A4R2N5H2</accession>
<gene>
    <name evidence="7" type="ORF">EV693_11410</name>
</gene>
<keyword evidence="3 4" id="KW-0012">Acyltransferase</keyword>
<dbReference type="PANTHER" id="PTHR18919">
    <property type="entry name" value="ACETYL-COA C-ACYLTRANSFERASE"/>
    <property type="match status" value="1"/>
</dbReference>
<protein>
    <submittedName>
        <fullName evidence="7">Acetyl-CoA acyltransferase</fullName>
    </submittedName>
</protein>
<evidence type="ECO:0000256" key="4">
    <source>
        <dbReference type="RuleBase" id="RU003557"/>
    </source>
</evidence>
<keyword evidence="8" id="KW-1185">Reference proteome</keyword>
<evidence type="ECO:0000259" key="6">
    <source>
        <dbReference type="Pfam" id="PF02803"/>
    </source>
</evidence>
<evidence type="ECO:0000256" key="3">
    <source>
        <dbReference type="ARBA" id="ARBA00023315"/>
    </source>
</evidence>
<dbReference type="CDD" id="cd00751">
    <property type="entry name" value="thiolase"/>
    <property type="match status" value="1"/>
</dbReference>
<comment type="caution">
    <text evidence="7">The sequence shown here is derived from an EMBL/GenBank/DDBJ whole genome shotgun (WGS) entry which is preliminary data.</text>
</comment>
<proteinExistence type="inferred from homology"/>
<dbReference type="InterPro" id="IPR020617">
    <property type="entry name" value="Thiolase_C"/>
</dbReference>
<dbReference type="SUPFAM" id="SSF53901">
    <property type="entry name" value="Thiolase-like"/>
    <property type="match status" value="1"/>
</dbReference>
<evidence type="ECO:0000256" key="2">
    <source>
        <dbReference type="ARBA" id="ARBA00022679"/>
    </source>
</evidence>
<name>A0A4R2N5H2_9PAST</name>
<dbReference type="AlphaFoldDB" id="A0A4R2N5H2"/>
<reference evidence="7 8" key="1">
    <citation type="submission" date="2019-03" db="EMBL/GenBank/DDBJ databases">
        <title>Genomic Encyclopedia of Type Strains, Phase IV (KMG-IV): sequencing the most valuable type-strain genomes for metagenomic binning, comparative biology and taxonomic classification.</title>
        <authorList>
            <person name="Goeker M."/>
        </authorList>
    </citation>
    <scope>NUCLEOTIDE SEQUENCE [LARGE SCALE GENOMIC DNA]</scope>
    <source>
        <strain evidence="7 8">DSM 16380</strain>
    </source>
</reference>
<comment type="similarity">
    <text evidence="1 4">Belongs to the thiolase-like superfamily. Thiolase family.</text>
</comment>
<dbReference type="InterPro" id="IPR002155">
    <property type="entry name" value="Thiolase"/>
</dbReference>
<sequence length="444" mass="48862">MARQRLMTMQEEVAQARHSQGERVAIVAGLRTPFVRRDTGFKSSYALDLGIMVTNELLSRMAIDRQQVEQLVFGQVIQHPDIPNPAREIALALNMSYLQAYTLSCSCLSGIQAVVNVAGSILSGGIAVGIAGGTDSISNAAFSISPRVVHKWREIFNASTLNEKYRLFRQFSWRDLKPHGINLKDYMTQLSVAEISEQMAQQFHISREAQDEYARHSYQKMLDAWKIGLIKEDVMQSFPRPYVDFVVSDSLIPAATRENYYSRFSPVVKKDYATVTEANMPKPVDGAAAVLLMSENRAKSLGLTPLGYIRSYAITGNEIWQNMFMGAAAATGLALDRAKVTLDEMDFIDIHETSASQMLVNLDLFRSKEFAKNQLNRTACLGEIDLSKLNHLGGSIAFGNPRAATSLRLLIQSLNALKRKGGGLSLIASSGLGGLGAAMVLESE</sequence>
<feature type="domain" description="Thiolase C-terminal" evidence="6">
    <location>
        <begin position="303"/>
        <end position="442"/>
    </location>
</feature>
<dbReference type="InterPro" id="IPR016039">
    <property type="entry name" value="Thiolase-like"/>
</dbReference>
<organism evidence="7 8">
    <name type="scientific">Nicoletella semolina</name>
    <dbReference type="NCBI Taxonomy" id="271160"/>
    <lineage>
        <taxon>Bacteria</taxon>
        <taxon>Pseudomonadati</taxon>
        <taxon>Pseudomonadota</taxon>
        <taxon>Gammaproteobacteria</taxon>
        <taxon>Pasteurellales</taxon>
        <taxon>Pasteurellaceae</taxon>
        <taxon>Nicoletella</taxon>
    </lineage>
</organism>
<dbReference type="InterPro" id="IPR020616">
    <property type="entry name" value="Thiolase_N"/>
</dbReference>
<evidence type="ECO:0000259" key="5">
    <source>
        <dbReference type="Pfam" id="PF00108"/>
    </source>
</evidence>
<dbReference type="InterPro" id="IPR020615">
    <property type="entry name" value="Thiolase_acyl_enz_int_AS"/>
</dbReference>
<dbReference type="Pfam" id="PF02803">
    <property type="entry name" value="Thiolase_C"/>
    <property type="match status" value="1"/>
</dbReference>
<dbReference type="Proteomes" id="UP000295537">
    <property type="component" value="Unassembled WGS sequence"/>
</dbReference>
<keyword evidence="2 4" id="KW-0808">Transferase</keyword>
<dbReference type="EMBL" id="SLXJ01000014">
    <property type="protein sequence ID" value="TCP16093.1"/>
    <property type="molecule type" value="Genomic_DNA"/>
</dbReference>
<dbReference type="Gene3D" id="3.40.47.10">
    <property type="match status" value="1"/>
</dbReference>
<dbReference type="RefSeq" id="WP_243694592.1">
    <property type="nucleotide sequence ID" value="NZ_LVXA01000001.1"/>
</dbReference>
<dbReference type="NCBIfam" id="TIGR01930">
    <property type="entry name" value="AcCoA-C-Actrans"/>
    <property type="match status" value="1"/>
</dbReference>
<dbReference type="GO" id="GO:0005829">
    <property type="term" value="C:cytosol"/>
    <property type="evidence" value="ECO:0007669"/>
    <property type="project" value="TreeGrafter"/>
</dbReference>
<dbReference type="PROSITE" id="PS00098">
    <property type="entry name" value="THIOLASE_1"/>
    <property type="match status" value="1"/>
</dbReference>
<dbReference type="GO" id="GO:0003988">
    <property type="term" value="F:acetyl-CoA C-acyltransferase activity"/>
    <property type="evidence" value="ECO:0007669"/>
    <property type="project" value="UniProtKB-ARBA"/>
</dbReference>
<dbReference type="PANTHER" id="PTHR18919:SF107">
    <property type="entry name" value="ACETYL-COA ACETYLTRANSFERASE, CYTOSOLIC"/>
    <property type="match status" value="1"/>
</dbReference>
<dbReference type="PIRSF" id="PIRSF000429">
    <property type="entry name" value="Ac-CoA_Ac_transf"/>
    <property type="match status" value="1"/>
</dbReference>
<evidence type="ECO:0000313" key="7">
    <source>
        <dbReference type="EMBL" id="TCP16093.1"/>
    </source>
</evidence>